<dbReference type="Proteomes" id="UP000887013">
    <property type="component" value="Unassembled WGS sequence"/>
</dbReference>
<evidence type="ECO:0000313" key="1">
    <source>
        <dbReference type="EMBL" id="GFT93821.1"/>
    </source>
</evidence>
<feature type="non-terminal residue" evidence="1">
    <location>
        <position position="55"/>
    </location>
</feature>
<reference evidence="1" key="1">
    <citation type="submission" date="2020-08" db="EMBL/GenBank/DDBJ databases">
        <title>Multicomponent nature underlies the extraordinary mechanical properties of spider dragline silk.</title>
        <authorList>
            <person name="Kono N."/>
            <person name="Nakamura H."/>
            <person name="Mori M."/>
            <person name="Yoshida Y."/>
            <person name="Ohtoshi R."/>
            <person name="Malay A.D."/>
            <person name="Moran D.A.P."/>
            <person name="Tomita M."/>
            <person name="Numata K."/>
            <person name="Arakawa K."/>
        </authorList>
    </citation>
    <scope>NUCLEOTIDE SEQUENCE</scope>
</reference>
<evidence type="ECO:0000313" key="2">
    <source>
        <dbReference type="Proteomes" id="UP000887013"/>
    </source>
</evidence>
<comment type="caution">
    <text evidence="1">The sequence shown here is derived from an EMBL/GenBank/DDBJ whole genome shotgun (WGS) entry which is preliminary data.</text>
</comment>
<gene>
    <name evidence="1" type="ORF">NPIL_360381</name>
</gene>
<sequence length="55" mass="6015">MFFSCFLEEFLKMGIEDDGSVPPMKFEQVPCSDPISTHCPSGTTGPPKDIVYGSN</sequence>
<keyword evidence="2" id="KW-1185">Reference proteome</keyword>
<dbReference type="OrthoDB" id="6571233at2759"/>
<name>A0A8X6U915_NEPPI</name>
<proteinExistence type="predicted"/>
<dbReference type="EMBL" id="BMAW01074827">
    <property type="protein sequence ID" value="GFT93821.1"/>
    <property type="molecule type" value="Genomic_DNA"/>
</dbReference>
<accession>A0A8X6U915</accession>
<dbReference type="AlphaFoldDB" id="A0A8X6U915"/>
<protein>
    <submittedName>
        <fullName evidence="1">Uncharacterized protein</fullName>
    </submittedName>
</protein>
<organism evidence="1 2">
    <name type="scientific">Nephila pilipes</name>
    <name type="common">Giant wood spider</name>
    <name type="synonym">Nephila maculata</name>
    <dbReference type="NCBI Taxonomy" id="299642"/>
    <lineage>
        <taxon>Eukaryota</taxon>
        <taxon>Metazoa</taxon>
        <taxon>Ecdysozoa</taxon>
        <taxon>Arthropoda</taxon>
        <taxon>Chelicerata</taxon>
        <taxon>Arachnida</taxon>
        <taxon>Araneae</taxon>
        <taxon>Araneomorphae</taxon>
        <taxon>Entelegynae</taxon>
        <taxon>Araneoidea</taxon>
        <taxon>Nephilidae</taxon>
        <taxon>Nephila</taxon>
    </lineage>
</organism>